<dbReference type="InterPro" id="IPR025344">
    <property type="entry name" value="CDP1-like_IMS"/>
</dbReference>
<feature type="domain" description="Plastid division protein CDP1-like IMS" evidence="2">
    <location>
        <begin position="740"/>
        <end position="850"/>
    </location>
</feature>
<organism evidence="5 6">
    <name type="scientific">Pycnococcus provasolii</name>
    <dbReference type="NCBI Taxonomy" id="41880"/>
    <lineage>
        <taxon>Eukaryota</taxon>
        <taxon>Viridiplantae</taxon>
        <taxon>Chlorophyta</taxon>
        <taxon>Pseudoscourfieldiophyceae</taxon>
        <taxon>Pseudoscourfieldiales</taxon>
        <taxon>Pycnococcaceae</taxon>
        <taxon>Pycnococcus</taxon>
    </lineage>
</organism>
<reference evidence="5" key="1">
    <citation type="submission" date="2020-10" db="EMBL/GenBank/DDBJ databases">
        <title>Unveiling of a novel bifunctional photoreceptor, Dualchrome1, isolated from a cosmopolitan green alga.</title>
        <authorList>
            <person name="Suzuki S."/>
            <person name="Kawachi M."/>
        </authorList>
    </citation>
    <scope>NUCLEOTIDE SEQUENCE</scope>
    <source>
        <strain evidence="5">NIES 2893</strain>
    </source>
</reference>
<evidence type="ECO:0008006" key="7">
    <source>
        <dbReference type="Google" id="ProtNLM"/>
    </source>
</evidence>
<comment type="caution">
    <text evidence="5">The sequence shown here is derived from an EMBL/GenBank/DDBJ whole genome shotgun (WGS) entry which is preliminary data.</text>
</comment>
<dbReference type="Pfam" id="PF25515">
    <property type="entry name" value="Arm_PDR"/>
    <property type="match status" value="1"/>
</dbReference>
<dbReference type="EMBL" id="BNJQ01000026">
    <property type="protein sequence ID" value="GHP09709.1"/>
    <property type="molecule type" value="Genomic_DNA"/>
</dbReference>
<dbReference type="InterPro" id="IPR058032">
    <property type="entry name" value="CDP1-like_a_solenoid_1"/>
</dbReference>
<dbReference type="Pfam" id="PF23468">
    <property type="entry name" value="ARC6"/>
    <property type="match status" value="1"/>
</dbReference>
<dbReference type="PANTHER" id="PTHR33925:SF1">
    <property type="entry name" value="PROTEIN ACCUMULATION AND REPLICATION OF CHLOROPLASTS 6, CHLOROPLASTIC"/>
    <property type="match status" value="1"/>
</dbReference>
<dbReference type="PANTHER" id="PTHR33925">
    <property type="entry name" value="PLASTID DIVISION PROTEIN CDP1, CHLOROPLASTIC-RELATED"/>
    <property type="match status" value="1"/>
</dbReference>
<keyword evidence="6" id="KW-1185">Reference proteome</keyword>
<protein>
    <recommendedName>
        <fullName evidence="7">ARC6 IMS domain-containing protein</fullName>
    </recommendedName>
</protein>
<feature type="domain" description="Plastid division protein CDP1-like 1st alpha solenoid" evidence="4">
    <location>
        <begin position="126"/>
        <end position="206"/>
    </location>
</feature>
<dbReference type="OrthoDB" id="512200at2759"/>
<sequence>MRIKRGPVIASPTTPRERMARLGQRQNKQVEQLSGEGGHRIVVPLNDLMILNLPSTHTDKQRDDAREAALAGTTWAPCYSARTNEMRRAVVEAADARLARSSALGNGDDDQESLPSSSSDSTLDLPLAYAPAALALLHEAGRGAVAISIGNQVLSGCRGTLSEEVLCDVRVAMALSACECGRTTYQGGATASAAADHLHHALSLLDPVPLAHGEGAAAVAAMAPSANVDIATPVERLVVEIRASLESLSMPCILEHLTPAEEGAVSAPGSPEVGNNQDEAREDANALASLLSANDVGEKSSTRRANAIRALRHVLRNATYESSPKPAYVLSAMERLTSGEICTLARYEDLLIAAVDGAGDEAVALPPWLSDEAVVRRAALAFAARGISTEDPESIATAARIFYLLQRAGDLDTETWSLQQLQLRQQQQNGGNDEEANDLSTVTTILMSYLEDVPSRVDTRLECAMCATLLGQLEDAEQMLREGENGQMEDADAVARRGRASRLRREAWRFVVESSPPEAGEGTTPGLLACTSRWLASACLPFFADTKLLEPNLMNYFESPAVQRYADSLAANQARKSGGHQVEAGVVVRLTETMRAALRSLGDAVASMPSSSSSQQQQFMNEVPASRVSPQLTDTMTNNNAVAFLEPPPGVSSMASSAPAAPSCPRLLDPLTWPRLARQVLFAAAVGAAAALVRPLGGVAMRQWNATTAPSTATATAAMSTSTAKKTTAAMAPDDVVASVRRWNTAKADAMGLSRRVHALDGAATESMRSEWQTRATAAKAAHVYWEFQLKDVKVVSVDRVTMSDPPMCRAKVMVRESAMLRDDRTGQRVPGGTGSYDGAYVVIYEFTKTSSLLPWQSNWKVSKATVSR</sequence>
<feature type="region of interest" description="Disordered" evidence="1">
    <location>
        <begin position="101"/>
        <end position="121"/>
    </location>
</feature>
<feature type="domain" description="Plastid division protein CDP1-like 2nd alpha solenoid" evidence="3">
    <location>
        <begin position="376"/>
        <end position="575"/>
    </location>
</feature>
<evidence type="ECO:0000259" key="2">
    <source>
        <dbReference type="Pfam" id="PF13355"/>
    </source>
</evidence>
<evidence type="ECO:0000259" key="3">
    <source>
        <dbReference type="Pfam" id="PF23468"/>
    </source>
</evidence>
<dbReference type="Proteomes" id="UP000660262">
    <property type="component" value="Unassembled WGS sequence"/>
</dbReference>
<dbReference type="AlphaFoldDB" id="A0A830HXS0"/>
<evidence type="ECO:0000259" key="4">
    <source>
        <dbReference type="Pfam" id="PF25515"/>
    </source>
</evidence>
<gene>
    <name evidence="5" type="ORF">PPROV_000844400</name>
</gene>
<accession>A0A830HXS0</accession>
<dbReference type="Pfam" id="PF13355">
    <property type="entry name" value="ARC6-like_IMS"/>
    <property type="match status" value="1"/>
</dbReference>
<dbReference type="InterPro" id="IPR057137">
    <property type="entry name" value="CDP1-like_a_solenoid_2"/>
</dbReference>
<name>A0A830HXS0_9CHLO</name>
<evidence type="ECO:0000313" key="6">
    <source>
        <dbReference type="Proteomes" id="UP000660262"/>
    </source>
</evidence>
<evidence type="ECO:0000313" key="5">
    <source>
        <dbReference type="EMBL" id="GHP09709.1"/>
    </source>
</evidence>
<evidence type="ECO:0000256" key="1">
    <source>
        <dbReference type="SAM" id="MobiDB-lite"/>
    </source>
</evidence>
<dbReference type="InterPro" id="IPR044685">
    <property type="entry name" value="CPD1-like"/>
</dbReference>
<proteinExistence type="predicted"/>